<dbReference type="InterPro" id="IPR041413">
    <property type="entry name" value="MLTR_LBD"/>
</dbReference>
<feature type="domain" description="MmyB-like transcription regulator ligand binding" evidence="1">
    <location>
        <begin position="53"/>
        <end position="216"/>
    </location>
</feature>
<evidence type="ECO:0000259" key="1">
    <source>
        <dbReference type="Pfam" id="PF17765"/>
    </source>
</evidence>
<dbReference type="PANTHER" id="PTHR35010:SF2">
    <property type="entry name" value="BLL4672 PROTEIN"/>
    <property type="match status" value="1"/>
</dbReference>
<dbReference type="EMBL" id="FNDJ01000002">
    <property type="protein sequence ID" value="SDH35595.1"/>
    <property type="molecule type" value="Genomic_DNA"/>
</dbReference>
<dbReference type="AlphaFoldDB" id="A0A1G8BQX2"/>
<accession>A0A1G8BQX2</accession>
<evidence type="ECO:0000313" key="2">
    <source>
        <dbReference type="EMBL" id="SDH35595.1"/>
    </source>
</evidence>
<dbReference type="PANTHER" id="PTHR35010">
    <property type="entry name" value="BLL4672 PROTEIN-RELATED"/>
    <property type="match status" value="1"/>
</dbReference>
<reference evidence="2 3" key="1">
    <citation type="submission" date="2016-10" db="EMBL/GenBank/DDBJ databases">
        <authorList>
            <person name="de Groot N.N."/>
        </authorList>
    </citation>
    <scope>NUCLEOTIDE SEQUENCE [LARGE SCALE GENOMIC DNA]</scope>
    <source>
        <strain evidence="2 3">CGMCC 4.6533</strain>
    </source>
</reference>
<keyword evidence="3" id="KW-1185">Reference proteome</keyword>
<dbReference type="STRING" id="633440.SAMN05421869_10296"/>
<dbReference type="Proteomes" id="UP000199202">
    <property type="component" value="Unassembled WGS sequence"/>
</dbReference>
<sequence>MRLEQGRESNPSGPVLDALARALRLDDEAVEHLYALADHAAGRVSRRRADQAVRPGIRQLLQTLRPCPAYVRNRTNDILAANPEGLAVLAGIDEWPADRRNTTRYTLLHPTARTLYTDWQHAAAMTVAQLRTAVAADPRDPGLAALVAELTEASPIFADLWQHHDIHHRRTDQKTFHHPAVGTITFTYESLDTGPDGIRLAIYQTTPGTPDHEAMMLLALTADPR</sequence>
<gene>
    <name evidence="2" type="ORF">SAMN05421869_10296</name>
</gene>
<dbReference type="Gene3D" id="3.30.450.180">
    <property type="match status" value="1"/>
</dbReference>
<protein>
    <submittedName>
        <fullName evidence="2">Helix-turn-helix domain-containing protein</fullName>
    </submittedName>
</protein>
<proteinExistence type="predicted"/>
<name>A0A1G8BQX2_9ACTN</name>
<evidence type="ECO:0000313" key="3">
    <source>
        <dbReference type="Proteomes" id="UP000199202"/>
    </source>
</evidence>
<organism evidence="2 3">
    <name type="scientific">Nonomuraea jiangxiensis</name>
    <dbReference type="NCBI Taxonomy" id="633440"/>
    <lineage>
        <taxon>Bacteria</taxon>
        <taxon>Bacillati</taxon>
        <taxon>Actinomycetota</taxon>
        <taxon>Actinomycetes</taxon>
        <taxon>Streptosporangiales</taxon>
        <taxon>Streptosporangiaceae</taxon>
        <taxon>Nonomuraea</taxon>
    </lineage>
</organism>
<dbReference type="Pfam" id="PF17765">
    <property type="entry name" value="MLTR_LBD"/>
    <property type="match status" value="1"/>
</dbReference>